<reference evidence="9 10" key="1">
    <citation type="submission" date="2016-10" db="EMBL/GenBank/DDBJ databases">
        <authorList>
            <person name="de Groot N.N."/>
        </authorList>
    </citation>
    <scope>NUCLEOTIDE SEQUENCE [LARGE SCALE GENOMIC DNA]</scope>
    <source>
        <strain evidence="9 10">AB35.6</strain>
    </source>
</reference>
<dbReference type="NCBIfam" id="TIGR02432">
    <property type="entry name" value="lysidine_TilS_N"/>
    <property type="match status" value="1"/>
</dbReference>
<accession>A0A1H4L2Q5</accession>
<comment type="similarity">
    <text evidence="6">Belongs to the tRNA(Ile)-lysidine synthase family.</text>
</comment>
<dbReference type="InterPro" id="IPR011063">
    <property type="entry name" value="TilS/TtcA_N"/>
</dbReference>
<proteinExistence type="inferred from homology"/>
<dbReference type="InterPro" id="IPR014729">
    <property type="entry name" value="Rossmann-like_a/b/a_fold"/>
</dbReference>
<comment type="catalytic activity">
    <reaction evidence="5 6">
        <text>cytidine(34) in tRNA(Ile2) + L-lysine + ATP = lysidine(34) in tRNA(Ile2) + AMP + diphosphate + H(+)</text>
        <dbReference type="Rhea" id="RHEA:43744"/>
        <dbReference type="Rhea" id="RHEA-COMP:10625"/>
        <dbReference type="Rhea" id="RHEA-COMP:10670"/>
        <dbReference type="ChEBI" id="CHEBI:15378"/>
        <dbReference type="ChEBI" id="CHEBI:30616"/>
        <dbReference type="ChEBI" id="CHEBI:32551"/>
        <dbReference type="ChEBI" id="CHEBI:33019"/>
        <dbReference type="ChEBI" id="CHEBI:82748"/>
        <dbReference type="ChEBI" id="CHEBI:83665"/>
        <dbReference type="ChEBI" id="CHEBI:456215"/>
        <dbReference type="EC" id="6.3.4.19"/>
    </reaction>
</comment>
<evidence type="ECO:0000256" key="6">
    <source>
        <dbReference type="HAMAP-Rule" id="MF_01161"/>
    </source>
</evidence>
<evidence type="ECO:0000313" key="9">
    <source>
        <dbReference type="EMBL" id="SEB65011.1"/>
    </source>
</evidence>
<dbReference type="HAMAP" id="MF_01161">
    <property type="entry name" value="tRNA_Ile_lys_synt"/>
    <property type="match status" value="1"/>
</dbReference>
<evidence type="ECO:0000256" key="3">
    <source>
        <dbReference type="ARBA" id="ARBA00022741"/>
    </source>
</evidence>
<organism evidence="9 10">
    <name type="scientific">Terriglobus roseus</name>
    <dbReference type="NCBI Taxonomy" id="392734"/>
    <lineage>
        <taxon>Bacteria</taxon>
        <taxon>Pseudomonadati</taxon>
        <taxon>Acidobacteriota</taxon>
        <taxon>Terriglobia</taxon>
        <taxon>Terriglobales</taxon>
        <taxon>Acidobacteriaceae</taxon>
        <taxon>Terriglobus</taxon>
    </lineage>
</organism>
<dbReference type="CDD" id="cd01992">
    <property type="entry name" value="TilS_N"/>
    <property type="match status" value="1"/>
</dbReference>
<dbReference type="OrthoDB" id="9807403at2"/>
<comment type="function">
    <text evidence="6">Ligates lysine onto the cytidine present at position 34 of the AUA codon-specific tRNA(Ile) that contains the anticodon CAU, in an ATP-dependent manner. Cytidine is converted to lysidine, thus changing the amino acid specificity of the tRNA from methionine to isoleucine.</text>
</comment>
<comment type="subcellular location">
    <subcellularLocation>
        <location evidence="6">Cytoplasm</location>
    </subcellularLocation>
</comment>
<dbReference type="Gene3D" id="3.40.50.620">
    <property type="entry name" value="HUPs"/>
    <property type="match status" value="1"/>
</dbReference>
<dbReference type="PANTHER" id="PTHR43033">
    <property type="entry name" value="TRNA(ILE)-LYSIDINE SYNTHASE-RELATED"/>
    <property type="match status" value="1"/>
</dbReference>
<dbReference type="RefSeq" id="WP_074652988.1">
    <property type="nucleotide sequence ID" value="NZ_FNSD01000001.1"/>
</dbReference>
<evidence type="ECO:0000256" key="2">
    <source>
        <dbReference type="ARBA" id="ARBA00022694"/>
    </source>
</evidence>
<dbReference type="SUPFAM" id="SSF52402">
    <property type="entry name" value="Adenine nucleotide alpha hydrolases-like"/>
    <property type="match status" value="1"/>
</dbReference>
<name>A0A1H4L2Q5_9BACT</name>
<dbReference type="GO" id="GO:0005737">
    <property type="term" value="C:cytoplasm"/>
    <property type="evidence" value="ECO:0007669"/>
    <property type="project" value="UniProtKB-SubCell"/>
</dbReference>
<dbReference type="Proteomes" id="UP000182409">
    <property type="component" value="Unassembled WGS sequence"/>
</dbReference>
<protein>
    <recommendedName>
        <fullName evidence="6">tRNA(Ile)-lysidine synthase</fullName>
        <ecNumber evidence="6">6.3.4.19</ecNumber>
    </recommendedName>
    <alternativeName>
        <fullName evidence="6">tRNA(Ile)-2-lysyl-cytidine synthase</fullName>
    </alternativeName>
    <alternativeName>
        <fullName evidence="6">tRNA(Ile)-lysidine synthetase</fullName>
    </alternativeName>
</protein>
<dbReference type="GO" id="GO:0006400">
    <property type="term" value="P:tRNA modification"/>
    <property type="evidence" value="ECO:0007669"/>
    <property type="project" value="UniProtKB-UniRule"/>
</dbReference>
<keyword evidence="2 6" id="KW-0819">tRNA processing</keyword>
<dbReference type="Pfam" id="PF01171">
    <property type="entry name" value="ATP_bind_3"/>
    <property type="match status" value="1"/>
</dbReference>
<dbReference type="InterPro" id="IPR012795">
    <property type="entry name" value="tRNA_Ile_lys_synt_N"/>
</dbReference>
<evidence type="ECO:0000259" key="8">
    <source>
        <dbReference type="Pfam" id="PF01171"/>
    </source>
</evidence>
<dbReference type="EC" id="6.3.4.19" evidence="6"/>
<feature type="binding site" evidence="6">
    <location>
        <begin position="25"/>
        <end position="30"/>
    </location>
    <ligand>
        <name>ATP</name>
        <dbReference type="ChEBI" id="CHEBI:30616"/>
    </ligand>
</feature>
<evidence type="ECO:0000256" key="4">
    <source>
        <dbReference type="ARBA" id="ARBA00022840"/>
    </source>
</evidence>
<dbReference type="PANTHER" id="PTHR43033:SF1">
    <property type="entry name" value="TRNA(ILE)-LYSIDINE SYNTHASE-RELATED"/>
    <property type="match status" value="1"/>
</dbReference>
<feature type="region of interest" description="Disordered" evidence="7">
    <location>
        <begin position="89"/>
        <end position="109"/>
    </location>
</feature>
<keyword evidence="4 6" id="KW-0067">ATP-binding</keyword>
<evidence type="ECO:0000313" key="10">
    <source>
        <dbReference type="Proteomes" id="UP000182409"/>
    </source>
</evidence>
<evidence type="ECO:0000256" key="5">
    <source>
        <dbReference type="ARBA" id="ARBA00048539"/>
    </source>
</evidence>
<sequence length="363" mass="39079">MALKETLPVNRALLRTGDRVAVGVSGGADSTALLLTLHEQAAAFGIGISAAHLHHGIRGAEADGDLAFLRELCARLDIPLHVEHAEVTAGNPASADAASRARQGERESLEEAARNTRLAFFDRLMAAGTATAVATAHTEDDQAETVMMKLLRGAWTEGLGGISPVVDRASGRIIRPLLNATRAHVVSFLQDKDQTWREDSSNSSDKHTRNRVRAQLMPLLREFNPSIGATLSATAQLAREEHARWQPEIARLLTQLALPGKPVRGGGRSVGTQPGEESVAFELERLRSLDLPTRRRLLRGAAERMGVRLGSAETLRLLQFAGLAPADAAPAPTVPSKPNSRLDFAGGMRVERSLRELRLSRTA</sequence>
<evidence type="ECO:0000256" key="1">
    <source>
        <dbReference type="ARBA" id="ARBA00022598"/>
    </source>
</evidence>
<keyword evidence="1 6" id="KW-0436">Ligase</keyword>
<evidence type="ECO:0000256" key="7">
    <source>
        <dbReference type="SAM" id="MobiDB-lite"/>
    </source>
</evidence>
<feature type="domain" description="tRNA(Ile)-lysidine/2-thiocytidine synthase N-terminal" evidence="8">
    <location>
        <begin position="20"/>
        <end position="214"/>
    </location>
</feature>
<dbReference type="GO" id="GO:0032267">
    <property type="term" value="F:tRNA(Ile)-lysidine synthase activity"/>
    <property type="evidence" value="ECO:0007669"/>
    <property type="project" value="UniProtKB-EC"/>
</dbReference>
<dbReference type="AlphaFoldDB" id="A0A1H4L2Q5"/>
<dbReference type="GO" id="GO:0005524">
    <property type="term" value="F:ATP binding"/>
    <property type="evidence" value="ECO:0007669"/>
    <property type="project" value="UniProtKB-UniRule"/>
</dbReference>
<dbReference type="InterPro" id="IPR012094">
    <property type="entry name" value="tRNA_Ile_lys_synt"/>
</dbReference>
<gene>
    <name evidence="6" type="primary">tilS</name>
    <name evidence="9" type="ORF">SAMN05443244_1449</name>
</gene>
<dbReference type="EMBL" id="FNSD01000001">
    <property type="protein sequence ID" value="SEB65011.1"/>
    <property type="molecule type" value="Genomic_DNA"/>
</dbReference>
<comment type="domain">
    <text evidence="6">The N-terminal region contains the highly conserved SGGXDS motif, predicted to be a P-loop motif involved in ATP binding.</text>
</comment>
<keyword evidence="3 6" id="KW-0547">Nucleotide-binding</keyword>
<keyword evidence="6" id="KW-0963">Cytoplasm</keyword>